<evidence type="ECO:0000256" key="4">
    <source>
        <dbReference type="ARBA" id="ARBA00022670"/>
    </source>
</evidence>
<dbReference type="EMBL" id="CAFBND010000049">
    <property type="protein sequence ID" value="CAB4945200.1"/>
    <property type="molecule type" value="Genomic_DNA"/>
</dbReference>
<dbReference type="PANTHER" id="PTHR43221">
    <property type="entry name" value="PROTEASE HTPX"/>
    <property type="match status" value="1"/>
</dbReference>
<dbReference type="PANTHER" id="PTHR43221:SF2">
    <property type="entry name" value="PROTEASE HTPX HOMOLOG"/>
    <property type="match status" value="1"/>
</dbReference>
<keyword evidence="8" id="KW-0862">Zinc</keyword>
<dbReference type="Gene3D" id="3.30.2010.10">
    <property type="entry name" value="Metalloproteases ('zincins'), catalytic domain"/>
    <property type="match status" value="1"/>
</dbReference>
<comment type="cofactor">
    <cofactor evidence="1">
        <name>Zn(2+)</name>
        <dbReference type="ChEBI" id="CHEBI:29105"/>
    </cofactor>
</comment>
<keyword evidence="10" id="KW-0482">Metalloprotease</keyword>
<keyword evidence="11 12" id="KW-0472">Membrane</keyword>
<organism evidence="14">
    <name type="scientific">freshwater metagenome</name>
    <dbReference type="NCBI Taxonomy" id="449393"/>
    <lineage>
        <taxon>unclassified sequences</taxon>
        <taxon>metagenomes</taxon>
        <taxon>ecological metagenomes</taxon>
    </lineage>
</organism>
<dbReference type="GO" id="GO:0004222">
    <property type="term" value="F:metalloendopeptidase activity"/>
    <property type="evidence" value="ECO:0007669"/>
    <property type="project" value="InterPro"/>
</dbReference>
<keyword evidence="7" id="KW-0378">Hydrolase</keyword>
<reference evidence="14" key="1">
    <citation type="submission" date="2020-05" db="EMBL/GenBank/DDBJ databases">
        <authorList>
            <person name="Chiriac C."/>
            <person name="Salcher M."/>
            <person name="Ghai R."/>
            <person name="Kavagutti S V."/>
        </authorList>
    </citation>
    <scope>NUCLEOTIDE SEQUENCE</scope>
</reference>
<keyword evidence="4" id="KW-0645">Protease</keyword>
<keyword evidence="9 12" id="KW-1133">Transmembrane helix</keyword>
<proteinExistence type="inferred from homology"/>
<feature type="transmembrane region" description="Helical" evidence="12">
    <location>
        <begin position="21"/>
        <end position="41"/>
    </location>
</feature>
<evidence type="ECO:0000256" key="7">
    <source>
        <dbReference type="ARBA" id="ARBA00022801"/>
    </source>
</evidence>
<dbReference type="InterPro" id="IPR022919">
    <property type="entry name" value="Pept_M48_protease_HtpX"/>
</dbReference>
<dbReference type="AlphaFoldDB" id="A0A6J7JNN6"/>
<keyword evidence="3" id="KW-1003">Cell membrane</keyword>
<dbReference type="HAMAP" id="MF_00188">
    <property type="entry name" value="Pept_M48_protease_HtpX"/>
    <property type="match status" value="1"/>
</dbReference>
<evidence type="ECO:0000256" key="11">
    <source>
        <dbReference type="ARBA" id="ARBA00023136"/>
    </source>
</evidence>
<evidence type="ECO:0000256" key="9">
    <source>
        <dbReference type="ARBA" id="ARBA00022989"/>
    </source>
</evidence>
<evidence type="ECO:0000256" key="2">
    <source>
        <dbReference type="ARBA" id="ARBA00009779"/>
    </source>
</evidence>
<dbReference type="InterPro" id="IPR001915">
    <property type="entry name" value="Peptidase_M48"/>
</dbReference>
<dbReference type="GO" id="GO:0006508">
    <property type="term" value="P:proteolysis"/>
    <property type="evidence" value="ECO:0007669"/>
    <property type="project" value="UniProtKB-KW"/>
</dbReference>
<evidence type="ECO:0000256" key="12">
    <source>
        <dbReference type="SAM" id="Phobius"/>
    </source>
</evidence>
<evidence type="ECO:0000256" key="6">
    <source>
        <dbReference type="ARBA" id="ARBA00022723"/>
    </source>
</evidence>
<feature type="transmembrane region" description="Helical" evidence="12">
    <location>
        <begin position="192"/>
        <end position="213"/>
    </location>
</feature>
<feature type="transmembrane region" description="Helical" evidence="12">
    <location>
        <begin position="47"/>
        <end position="64"/>
    </location>
</feature>
<dbReference type="EMBL" id="CAFBPU010000057">
    <property type="protein sequence ID" value="CAB5038733.1"/>
    <property type="molecule type" value="Genomic_DNA"/>
</dbReference>
<keyword evidence="6" id="KW-0479">Metal-binding</keyword>
<dbReference type="CDD" id="cd07327">
    <property type="entry name" value="M48B_HtpX_like"/>
    <property type="match status" value="1"/>
</dbReference>
<evidence type="ECO:0000313" key="14">
    <source>
        <dbReference type="EMBL" id="CAB4945200.1"/>
    </source>
</evidence>
<feature type="domain" description="Peptidase M48" evidence="13">
    <location>
        <begin position="80"/>
        <end position="298"/>
    </location>
</feature>
<keyword evidence="5 12" id="KW-0812">Transmembrane</keyword>
<dbReference type="Pfam" id="PF01435">
    <property type="entry name" value="Peptidase_M48"/>
    <property type="match status" value="1"/>
</dbReference>
<feature type="transmembrane region" description="Helical" evidence="12">
    <location>
        <begin position="157"/>
        <end position="180"/>
    </location>
</feature>
<evidence type="ECO:0000313" key="15">
    <source>
        <dbReference type="EMBL" id="CAB5038733.1"/>
    </source>
</evidence>
<gene>
    <name evidence="14" type="ORF">UFOPK3752_01312</name>
    <name evidence="15" type="ORF">UFOPK4150_02064</name>
</gene>
<protein>
    <submittedName>
        <fullName evidence="14">Unannotated protein</fullName>
    </submittedName>
</protein>
<dbReference type="InterPro" id="IPR050083">
    <property type="entry name" value="HtpX_protease"/>
</dbReference>
<name>A0A6J7JNN6_9ZZZZ</name>
<evidence type="ECO:0000259" key="13">
    <source>
        <dbReference type="Pfam" id="PF01435"/>
    </source>
</evidence>
<dbReference type="NCBIfam" id="NF002669">
    <property type="entry name" value="PRK02391.1"/>
    <property type="match status" value="1"/>
</dbReference>
<evidence type="ECO:0000256" key="8">
    <source>
        <dbReference type="ARBA" id="ARBA00022833"/>
    </source>
</evidence>
<evidence type="ECO:0000256" key="1">
    <source>
        <dbReference type="ARBA" id="ARBA00001947"/>
    </source>
</evidence>
<evidence type="ECO:0000256" key="10">
    <source>
        <dbReference type="ARBA" id="ARBA00023049"/>
    </source>
</evidence>
<evidence type="ECO:0000256" key="5">
    <source>
        <dbReference type="ARBA" id="ARBA00022692"/>
    </source>
</evidence>
<comment type="similarity">
    <text evidence="2">Belongs to the peptidase M48B family.</text>
</comment>
<sequence length="306" mass="32705">MAPVVRSGRTRYANDRGLTSRMVGTMFGLGLLYVVLAAVLIALGSSTIFVLVIAGGGLFLQWYFSDVMALRAMRAAVVAPEQAPQLHALVDRLCAMADMPKPRIAIADTDIPNAFATGRSQSRAVVCVTTGLLRRLDVAELEGVLSHELSHIAHRDVTVMTVASFAGVLAGLLTRMWLWGGVGRRGGRDQNAAVIFLIVILVSAVVYVVSFLLTRALSRYRELSADRAGALLTGNPTALATALQKVSGDIVGIPDRDLRAIEAVSAFAFAPALTTKASFSTLFQTHPPLNKRLEQLAQIAAQLGQR</sequence>
<accession>A0A6J7JNN6</accession>
<evidence type="ECO:0000256" key="3">
    <source>
        <dbReference type="ARBA" id="ARBA00022475"/>
    </source>
</evidence>
<dbReference type="GO" id="GO:0046872">
    <property type="term" value="F:metal ion binding"/>
    <property type="evidence" value="ECO:0007669"/>
    <property type="project" value="UniProtKB-KW"/>
</dbReference>